<dbReference type="AlphaFoldDB" id="A0A0G0L2I3"/>
<dbReference type="InterPro" id="IPR036388">
    <property type="entry name" value="WH-like_DNA-bd_sf"/>
</dbReference>
<dbReference type="PANTHER" id="PTHR34849:SF3">
    <property type="entry name" value="SSR2962 PROTEIN"/>
    <property type="match status" value="1"/>
</dbReference>
<proteinExistence type="predicted"/>
<dbReference type="Pfam" id="PF04255">
    <property type="entry name" value="DUF433"/>
    <property type="match status" value="1"/>
</dbReference>
<evidence type="ECO:0000313" key="2">
    <source>
        <dbReference type="Proteomes" id="UP000034081"/>
    </source>
</evidence>
<dbReference type="STRING" id="1618570.UT08_C0009G0046"/>
<accession>A0A0G0L2I3</accession>
<evidence type="ECO:0008006" key="3">
    <source>
        <dbReference type="Google" id="ProtNLM"/>
    </source>
</evidence>
<dbReference type="SUPFAM" id="SSF46689">
    <property type="entry name" value="Homeodomain-like"/>
    <property type="match status" value="1"/>
</dbReference>
<name>A0A0G0L2I3_9BACT</name>
<dbReference type="InterPro" id="IPR009057">
    <property type="entry name" value="Homeodomain-like_sf"/>
</dbReference>
<gene>
    <name evidence="1" type="ORF">UT08_C0009G0046</name>
</gene>
<dbReference type="EMBL" id="LBVL01000009">
    <property type="protein sequence ID" value="KKQ85212.1"/>
    <property type="molecule type" value="Genomic_DNA"/>
</dbReference>
<reference evidence="1 2" key="1">
    <citation type="journal article" date="2015" name="Nature">
        <title>rRNA introns, odd ribosomes, and small enigmatic genomes across a large radiation of phyla.</title>
        <authorList>
            <person name="Brown C.T."/>
            <person name="Hug L.A."/>
            <person name="Thomas B.C."/>
            <person name="Sharon I."/>
            <person name="Castelle C.J."/>
            <person name="Singh A."/>
            <person name="Wilkins M.J."/>
            <person name="Williams K.H."/>
            <person name="Banfield J.F."/>
        </authorList>
    </citation>
    <scope>NUCLEOTIDE SEQUENCE [LARGE SCALE GENOMIC DNA]</scope>
</reference>
<sequence length="82" mass="9405">MQKSITKYIDMNPEILGGTPVIKGTRIPLIRLYYLVKQGYSPHDLQKDYPWVDKEKIQMVVAYLMKVGLDAIEKTYSPQASS</sequence>
<organism evidence="1 2">
    <name type="scientific">Candidatus Woesebacteria bacterium GW2011_GWB1_38_8</name>
    <dbReference type="NCBI Taxonomy" id="1618570"/>
    <lineage>
        <taxon>Bacteria</taxon>
        <taxon>Candidatus Woeseibacteriota</taxon>
    </lineage>
</organism>
<dbReference type="Proteomes" id="UP000034081">
    <property type="component" value="Unassembled WGS sequence"/>
</dbReference>
<dbReference type="InterPro" id="IPR007367">
    <property type="entry name" value="DUF433"/>
</dbReference>
<protein>
    <recommendedName>
        <fullName evidence="3">DUF433 domain-containing protein</fullName>
    </recommendedName>
</protein>
<comment type="caution">
    <text evidence="1">The sequence shown here is derived from an EMBL/GenBank/DDBJ whole genome shotgun (WGS) entry which is preliminary data.</text>
</comment>
<dbReference type="Gene3D" id="1.10.10.10">
    <property type="entry name" value="Winged helix-like DNA-binding domain superfamily/Winged helix DNA-binding domain"/>
    <property type="match status" value="1"/>
</dbReference>
<dbReference type="PANTHER" id="PTHR34849">
    <property type="entry name" value="SSL5025 PROTEIN"/>
    <property type="match status" value="1"/>
</dbReference>
<evidence type="ECO:0000313" key="1">
    <source>
        <dbReference type="EMBL" id="KKQ85212.1"/>
    </source>
</evidence>